<dbReference type="EMBL" id="BARS01044714">
    <property type="protein sequence ID" value="GAG39146.1"/>
    <property type="molecule type" value="Genomic_DNA"/>
</dbReference>
<reference evidence="1" key="1">
    <citation type="journal article" date="2014" name="Front. Microbiol.">
        <title>High frequency of phylogenetically diverse reductive dehalogenase-homologous genes in deep subseafloor sedimentary metagenomes.</title>
        <authorList>
            <person name="Kawai M."/>
            <person name="Futagami T."/>
            <person name="Toyoda A."/>
            <person name="Takaki Y."/>
            <person name="Nishi S."/>
            <person name="Hori S."/>
            <person name="Arai W."/>
            <person name="Tsubouchi T."/>
            <person name="Morono Y."/>
            <person name="Uchiyama I."/>
            <person name="Ito T."/>
            <person name="Fujiyama A."/>
            <person name="Inagaki F."/>
            <person name="Takami H."/>
        </authorList>
    </citation>
    <scope>NUCLEOTIDE SEQUENCE</scope>
    <source>
        <strain evidence="1">Expedition CK06-06</strain>
    </source>
</reference>
<dbReference type="InterPro" id="IPR002817">
    <property type="entry name" value="ThiC/BzaA/B"/>
</dbReference>
<evidence type="ECO:0000313" key="1">
    <source>
        <dbReference type="EMBL" id="GAG39146.1"/>
    </source>
</evidence>
<comment type="caution">
    <text evidence="1">The sequence shown here is derived from an EMBL/GenBank/DDBJ whole genome shotgun (WGS) entry which is preliminary data.</text>
</comment>
<dbReference type="PANTHER" id="PTHR30557">
    <property type="entry name" value="THIAMINE BIOSYNTHESIS PROTEIN THIC"/>
    <property type="match status" value="1"/>
</dbReference>
<dbReference type="GO" id="GO:0051536">
    <property type="term" value="F:iron-sulfur cluster binding"/>
    <property type="evidence" value="ECO:0007669"/>
    <property type="project" value="InterPro"/>
</dbReference>
<accession>X0YR14</accession>
<dbReference type="AlphaFoldDB" id="X0YR14"/>
<sequence>HAADIVKGVKGALERDLKISEARKKLNWEEQRKLALDPDKFQDIRKKRKSKSTACSMCGDFCALQIVSDFLNSGDGEADDFCF</sequence>
<protein>
    <recommendedName>
        <fullName evidence="2">Thiamine biosynthesis protein ThiC</fullName>
    </recommendedName>
</protein>
<dbReference type="Gene3D" id="6.10.250.620">
    <property type="match status" value="1"/>
</dbReference>
<evidence type="ECO:0008006" key="2">
    <source>
        <dbReference type="Google" id="ProtNLM"/>
    </source>
</evidence>
<gene>
    <name evidence="1" type="ORF">S01H1_67506</name>
</gene>
<proteinExistence type="predicted"/>
<organism evidence="1">
    <name type="scientific">marine sediment metagenome</name>
    <dbReference type="NCBI Taxonomy" id="412755"/>
    <lineage>
        <taxon>unclassified sequences</taxon>
        <taxon>metagenomes</taxon>
        <taxon>ecological metagenomes</taxon>
    </lineage>
</organism>
<dbReference type="GO" id="GO:0009228">
    <property type="term" value="P:thiamine biosynthetic process"/>
    <property type="evidence" value="ECO:0007669"/>
    <property type="project" value="InterPro"/>
</dbReference>
<dbReference type="PANTHER" id="PTHR30557:SF1">
    <property type="entry name" value="PHOSPHOMETHYLPYRIMIDINE SYNTHASE, CHLOROPLASTIC"/>
    <property type="match status" value="1"/>
</dbReference>
<name>X0YR14_9ZZZZ</name>
<feature type="non-terminal residue" evidence="1">
    <location>
        <position position="1"/>
    </location>
</feature>
<dbReference type="Pfam" id="PF01964">
    <property type="entry name" value="ThiC_Rad_SAM"/>
    <property type="match status" value="1"/>
</dbReference>